<keyword evidence="3" id="KW-0865">Zymogen</keyword>
<keyword evidence="5" id="KW-0479">Metal-binding</keyword>
<evidence type="ECO:0000256" key="3">
    <source>
        <dbReference type="ARBA" id="ARBA00023145"/>
    </source>
</evidence>
<dbReference type="Proteomes" id="UP000233440">
    <property type="component" value="Unassembled WGS sequence"/>
</dbReference>
<dbReference type="InterPro" id="IPR043146">
    <property type="entry name" value="Penicillin_amidase_N_B-knob"/>
</dbReference>
<dbReference type="PANTHER" id="PTHR34218:SF4">
    <property type="entry name" value="ACYL-HOMOSERINE LACTONE ACYLASE QUIP"/>
    <property type="match status" value="1"/>
</dbReference>
<comment type="similarity">
    <text evidence="1">Belongs to the peptidase S45 family.</text>
</comment>
<dbReference type="OrthoDB" id="9759796at2"/>
<dbReference type="Gene3D" id="2.30.120.10">
    <property type="match status" value="1"/>
</dbReference>
<organism evidence="7 8">
    <name type="scientific">Heyndrickxia camelliae</name>
    <dbReference type="NCBI Taxonomy" id="1707093"/>
    <lineage>
        <taxon>Bacteria</taxon>
        <taxon>Bacillati</taxon>
        <taxon>Bacillota</taxon>
        <taxon>Bacilli</taxon>
        <taxon>Bacillales</taxon>
        <taxon>Bacillaceae</taxon>
        <taxon>Heyndrickxia</taxon>
    </lineage>
</organism>
<dbReference type="RefSeq" id="WP_101355740.1">
    <property type="nucleotide sequence ID" value="NZ_PIQO01000017.1"/>
</dbReference>
<evidence type="ECO:0000256" key="6">
    <source>
        <dbReference type="SAM" id="Phobius"/>
    </source>
</evidence>
<comment type="caution">
    <text evidence="7">The sequence shown here is derived from an EMBL/GenBank/DDBJ whole genome shotgun (WGS) entry which is preliminary data.</text>
</comment>
<dbReference type="InterPro" id="IPR023343">
    <property type="entry name" value="Penicillin_amidase_dom1"/>
</dbReference>
<evidence type="ECO:0000256" key="4">
    <source>
        <dbReference type="PIRSR" id="PIRSR001227-1"/>
    </source>
</evidence>
<dbReference type="InterPro" id="IPR014395">
    <property type="entry name" value="Pen/GL7ACA/AHL_acylase"/>
</dbReference>
<dbReference type="Gene3D" id="1.10.1400.10">
    <property type="match status" value="1"/>
</dbReference>
<keyword evidence="6" id="KW-0812">Transmembrane</keyword>
<gene>
    <name evidence="7" type="ORF">CWO92_18740</name>
</gene>
<keyword evidence="2" id="KW-0378">Hydrolase</keyword>
<dbReference type="GO" id="GO:0046872">
    <property type="term" value="F:metal ion binding"/>
    <property type="evidence" value="ECO:0007669"/>
    <property type="project" value="UniProtKB-KW"/>
</dbReference>
<dbReference type="GO" id="GO:0017000">
    <property type="term" value="P:antibiotic biosynthetic process"/>
    <property type="evidence" value="ECO:0007669"/>
    <property type="project" value="InterPro"/>
</dbReference>
<dbReference type="PIRSF" id="PIRSF001227">
    <property type="entry name" value="Pen_acylase"/>
    <property type="match status" value="1"/>
</dbReference>
<dbReference type="InterPro" id="IPR043147">
    <property type="entry name" value="Penicillin_amidase_A-knob"/>
</dbReference>
<dbReference type="GO" id="GO:0016811">
    <property type="term" value="F:hydrolase activity, acting on carbon-nitrogen (but not peptide) bonds, in linear amides"/>
    <property type="evidence" value="ECO:0007669"/>
    <property type="project" value="InterPro"/>
</dbReference>
<dbReference type="Gene3D" id="3.60.20.10">
    <property type="entry name" value="Glutamine Phosphoribosylpyrophosphate, subunit 1, domain 1"/>
    <property type="match status" value="1"/>
</dbReference>
<name>A0A2N3LG56_9BACI</name>
<protein>
    <submittedName>
        <fullName evidence="7">Penicillin acylase family protein</fullName>
    </submittedName>
</protein>
<feature type="transmembrane region" description="Helical" evidence="6">
    <location>
        <begin position="16"/>
        <end position="38"/>
    </location>
</feature>
<feature type="active site" description="Nucleophile" evidence="4">
    <location>
        <position position="258"/>
    </location>
</feature>
<feature type="binding site" evidence="5">
    <location>
        <position position="333"/>
    </location>
    <ligand>
        <name>Ca(2+)</name>
        <dbReference type="ChEBI" id="CHEBI:29108"/>
    </ligand>
</feature>
<dbReference type="SUPFAM" id="SSF56235">
    <property type="entry name" value="N-terminal nucleophile aminohydrolases (Ntn hydrolases)"/>
    <property type="match status" value="1"/>
</dbReference>
<accession>A0A2N3LG56</accession>
<keyword evidence="8" id="KW-1185">Reference proteome</keyword>
<reference evidence="7 8" key="1">
    <citation type="submission" date="2017-11" db="EMBL/GenBank/DDBJ databases">
        <title>Bacillus camelliae sp. nov., isolated from pu'er tea.</title>
        <authorList>
            <person name="Niu L."/>
        </authorList>
    </citation>
    <scope>NUCLEOTIDE SEQUENCE [LARGE SCALE GENOMIC DNA]</scope>
    <source>
        <strain evidence="7 8">7578-1</strain>
    </source>
</reference>
<feature type="binding site" evidence="5">
    <location>
        <position position="330"/>
    </location>
    <ligand>
        <name>Ca(2+)</name>
        <dbReference type="ChEBI" id="CHEBI:29108"/>
    </ligand>
</feature>
<keyword evidence="5" id="KW-0106">Calcium</keyword>
<evidence type="ECO:0000256" key="5">
    <source>
        <dbReference type="PIRSR" id="PIRSR001227-2"/>
    </source>
</evidence>
<evidence type="ECO:0000313" key="8">
    <source>
        <dbReference type="Proteomes" id="UP000233440"/>
    </source>
</evidence>
<dbReference type="Pfam" id="PF01804">
    <property type="entry name" value="Penicil_amidase"/>
    <property type="match status" value="1"/>
</dbReference>
<dbReference type="InterPro" id="IPR029055">
    <property type="entry name" value="Ntn_hydrolases_N"/>
</dbReference>
<proteinExistence type="inferred from homology"/>
<evidence type="ECO:0000256" key="1">
    <source>
        <dbReference type="ARBA" id="ARBA00006586"/>
    </source>
</evidence>
<sequence length="797" mass="90728">MEIVVERKPIGKWKKAILWTFIFLVILALIIALFLNFFTLRLLPKTEGEIYLKGINHPVSIIRDENGVPHIKAKNEHDLYYAQGYVEAQDRLFQMDLSRRQASGRLSEVVGKAMIERDKFFRTLGLRRAAEESYQQYSTQGKNVLNWFAEGVNDYIKDAISSNRLPVEFTLLNYQPEKWTSIDSLTIGKYMAFDLGGHWNEQAFNYWALKNVSEEKAKELLPSYPKDAPLIISELKESQIDIGKSFASAVKPPVFNGSNDWVVSGEKSKSGKPLLADDPHLSLATPSIWYQMHLQADDINVSGVIFAGIPGIILGSNEHIAWGVTNTGPDVQDLYIEKRNPKNPKQFLYNKQWYDARIINEPIKVKGEKTIPYKVTITKHGPVISEFAYQNKDNTVFSLQWTALEPSKELEAVLNMNRAKNWNEFETALLDFQTPTQNFVFASDDGTIAYKANGKIPIRKKGDGLYPVPGWTDEYGWKGYIPFDQLPKVVNPVQGFISSANNKVVNDQYPYHISNVWAQPYRQTRIQEVLNSKEKLSVSDIKSLQMDQMNVSAREFVPQFLKLLNQEPLTDIEQVAVDLLKKWNYKDDKDLAAPLIYNFWIKEISNVLFGKQIPKNVRGLFEGESQAVDQLLRNALSGNEGEWVEEKGGIKIVLRTSLKNVLTDLKDKYGENPEDWKWGDYHKLYFAHPISSSSNILQLIFNHEKPIPIGGSKVTVQAASNGQDGIVNHGASWRFVIDTSDMGSSYHIVGPGQSGNFRSKWYHDQINDWVDGKYHETTLNINAENAKELKLLPISKQ</sequence>
<dbReference type="PANTHER" id="PTHR34218">
    <property type="entry name" value="PEPTIDASE S45 PENICILLIN AMIDASE"/>
    <property type="match status" value="1"/>
</dbReference>
<dbReference type="EMBL" id="PIQO01000017">
    <property type="protein sequence ID" value="PKR83601.1"/>
    <property type="molecule type" value="Genomic_DNA"/>
</dbReference>
<dbReference type="AlphaFoldDB" id="A0A2N3LG56"/>
<dbReference type="Gene3D" id="1.10.439.10">
    <property type="entry name" value="Penicillin Amidohydrolase, domain 1"/>
    <property type="match status" value="1"/>
</dbReference>
<dbReference type="CDD" id="cd03747">
    <property type="entry name" value="Ntn_PGA_like"/>
    <property type="match status" value="1"/>
</dbReference>
<dbReference type="InterPro" id="IPR002692">
    <property type="entry name" value="S45"/>
</dbReference>
<evidence type="ECO:0000256" key="2">
    <source>
        <dbReference type="ARBA" id="ARBA00022801"/>
    </source>
</evidence>
<comment type="cofactor">
    <cofactor evidence="5">
        <name>Ca(2+)</name>
        <dbReference type="ChEBI" id="CHEBI:29108"/>
    </cofactor>
    <text evidence="5">Binds 1 Ca(2+) ion per dimer.</text>
</comment>
<keyword evidence="6" id="KW-0472">Membrane</keyword>
<keyword evidence="6" id="KW-1133">Transmembrane helix</keyword>
<evidence type="ECO:0000313" key="7">
    <source>
        <dbReference type="EMBL" id="PKR83601.1"/>
    </source>
</evidence>